<accession>E8TIF7</accession>
<dbReference type="EMBL" id="CP002447">
    <property type="protein sequence ID" value="ADV13659.1"/>
    <property type="molecule type" value="Genomic_DNA"/>
</dbReference>
<dbReference type="SUPFAM" id="SSF46785">
    <property type="entry name" value="Winged helix' DNA-binding domain"/>
    <property type="match status" value="1"/>
</dbReference>
<dbReference type="PANTHER" id="PTHR33164">
    <property type="entry name" value="TRANSCRIPTIONAL REGULATOR, MARR FAMILY"/>
    <property type="match status" value="1"/>
</dbReference>
<evidence type="ECO:0000313" key="3">
    <source>
        <dbReference type="Proteomes" id="UP000007471"/>
    </source>
</evidence>
<sequence>MAIRSEASDAAEILNLENFLPYRLYRLADAVSREFSRIYKDSHGLTRPEWRTLSGLGQHGTMTATELGEQSAMHKTKVSRAVAELERRRWLVRTPDENDRRVEHLSLTKAGLAAYREMVPLAKAFERDLLARLSAEERTAITSGLAALETSLVPSKS</sequence>
<dbReference type="InterPro" id="IPR036388">
    <property type="entry name" value="WH-like_DNA-bd_sf"/>
</dbReference>
<dbReference type="GO" id="GO:0006950">
    <property type="term" value="P:response to stress"/>
    <property type="evidence" value="ECO:0007669"/>
    <property type="project" value="TreeGrafter"/>
</dbReference>
<dbReference type="OrthoDB" id="8906692at2"/>
<dbReference type="PATRIC" id="fig|765698.3.peg.5056"/>
<dbReference type="eggNOG" id="COG1846">
    <property type="taxonomic scope" value="Bacteria"/>
</dbReference>
<gene>
    <name evidence="2" type="ordered locus">Mesci_4550</name>
</gene>
<dbReference type="AlphaFoldDB" id="E8TIF7"/>
<dbReference type="STRING" id="765698.Mesci_4550"/>
<dbReference type="InterPro" id="IPR039422">
    <property type="entry name" value="MarR/SlyA-like"/>
</dbReference>
<dbReference type="KEGG" id="mci:Mesci_4550"/>
<evidence type="ECO:0000313" key="2">
    <source>
        <dbReference type="EMBL" id="ADV13659.1"/>
    </source>
</evidence>
<dbReference type="Proteomes" id="UP000007471">
    <property type="component" value="Chromosome"/>
</dbReference>
<dbReference type="SMART" id="SM00347">
    <property type="entry name" value="HTH_MARR"/>
    <property type="match status" value="1"/>
</dbReference>
<dbReference type="InterPro" id="IPR000835">
    <property type="entry name" value="HTH_MarR-typ"/>
</dbReference>
<reference evidence="3" key="1">
    <citation type="submission" date="2011-01" db="EMBL/GenBank/DDBJ databases">
        <title>Complete sequence of chromosome of Mesorhizobium ciceri bv. biserrulae WSM1271.</title>
        <authorList>
            <person name="Lucas S."/>
            <person name="Copeland A."/>
            <person name="Lapidus A."/>
            <person name="Cheng J.-F."/>
            <person name="Goodwin L."/>
            <person name="Pitluck S."/>
            <person name="Teshima H."/>
            <person name="Detter J.C."/>
            <person name="Han C."/>
            <person name="Tapia R."/>
            <person name="Land M."/>
            <person name="Hauser L."/>
            <person name="Kyrpides N."/>
            <person name="Ivanova N."/>
            <person name="Nandasena K."/>
            <person name="Reeve W.G."/>
            <person name="Howieson J.G."/>
            <person name="O'Hara G."/>
            <person name="Tiwari R.P."/>
            <person name="Woyke T."/>
        </authorList>
    </citation>
    <scope>NUCLEOTIDE SEQUENCE [LARGE SCALE GENOMIC DNA]</scope>
    <source>
        <strain evidence="3">HAMBI 2942 / LMG 23838 / WSM1271</strain>
    </source>
</reference>
<dbReference type="GO" id="GO:0003700">
    <property type="term" value="F:DNA-binding transcription factor activity"/>
    <property type="evidence" value="ECO:0007669"/>
    <property type="project" value="InterPro"/>
</dbReference>
<dbReference type="Gene3D" id="1.10.10.10">
    <property type="entry name" value="Winged helix-like DNA-binding domain superfamily/Winged helix DNA-binding domain"/>
    <property type="match status" value="1"/>
</dbReference>
<dbReference type="RefSeq" id="WP_013532319.1">
    <property type="nucleotide sequence ID" value="NC_014923.1"/>
</dbReference>
<name>E8TIF7_MESCW</name>
<evidence type="ECO:0000259" key="1">
    <source>
        <dbReference type="PROSITE" id="PS50995"/>
    </source>
</evidence>
<dbReference type="PROSITE" id="PS50995">
    <property type="entry name" value="HTH_MARR_2"/>
    <property type="match status" value="1"/>
</dbReference>
<dbReference type="Pfam" id="PF12802">
    <property type="entry name" value="MarR_2"/>
    <property type="match status" value="1"/>
</dbReference>
<feature type="domain" description="HTH marR-type" evidence="1">
    <location>
        <begin position="17"/>
        <end position="150"/>
    </location>
</feature>
<dbReference type="PRINTS" id="PR00598">
    <property type="entry name" value="HTHMARR"/>
</dbReference>
<protein>
    <submittedName>
        <fullName evidence="2">Regulatory protein MarR</fullName>
    </submittedName>
</protein>
<proteinExistence type="predicted"/>
<dbReference type="PANTHER" id="PTHR33164:SF57">
    <property type="entry name" value="MARR-FAMILY TRANSCRIPTIONAL REGULATOR"/>
    <property type="match status" value="1"/>
</dbReference>
<dbReference type="InterPro" id="IPR036390">
    <property type="entry name" value="WH_DNA-bd_sf"/>
</dbReference>
<organism evidence="2 3">
    <name type="scientific">Mesorhizobium ciceri biovar biserrulae (strain HAMBI 2942 / LMG 23838 / WSM1271)</name>
    <dbReference type="NCBI Taxonomy" id="765698"/>
    <lineage>
        <taxon>Bacteria</taxon>
        <taxon>Pseudomonadati</taxon>
        <taxon>Pseudomonadota</taxon>
        <taxon>Alphaproteobacteria</taxon>
        <taxon>Hyphomicrobiales</taxon>
        <taxon>Phyllobacteriaceae</taxon>
        <taxon>Mesorhizobium</taxon>
    </lineage>
</organism>
<dbReference type="HOGENOM" id="CLU_083287_8_0_5"/>